<comment type="caution">
    <text evidence="2">The sequence shown here is derived from an EMBL/GenBank/DDBJ whole genome shotgun (WGS) entry which is preliminary data.</text>
</comment>
<dbReference type="RefSeq" id="WP_380819332.1">
    <property type="nucleotide sequence ID" value="NZ_JBHTJN010000008.1"/>
</dbReference>
<evidence type="ECO:0000256" key="1">
    <source>
        <dbReference type="ARBA" id="ARBA00005254"/>
    </source>
</evidence>
<organism evidence="2 3">
    <name type="scientific">Seminibacterium arietis</name>
    <dbReference type="NCBI Taxonomy" id="1173502"/>
    <lineage>
        <taxon>Bacteria</taxon>
        <taxon>Pseudomonadati</taxon>
        <taxon>Pseudomonadota</taxon>
        <taxon>Gammaproteobacteria</taxon>
        <taxon>Pasteurellales</taxon>
        <taxon>Pasteurellaceae</taxon>
        <taxon>Seminibacterium</taxon>
    </lineage>
</organism>
<dbReference type="PANTHER" id="PTHR11941:SF54">
    <property type="entry name" value="ENOYL-COA HYDRATASE, MITOCHONDRIAL"/>
    <property type="match status" value="1"/>
</dbReference>
<protein>
    <submittedName>
        <fullName evidence="2">Enoyl-CoA hydratase/isomerase family protein</fullName>
    </submittedName>
</protein>
<accession>A0ABW3I8Z2</accession>
<dbReference type="InterPro" id="IPR001753">
    <property type="entry name" value="Enoyl-CoA_hydra/iso"/>
</dbReference>
<evidence type="ECO:0000313" key="3">
    <source>
        <dbReference type="Proteomes" id="UP001596996"/>
    </source>
</evidence>
<reference evidence="3" key="1">
    <citation type="journal article" date="2019" name="Int. J. Syst. Evol. Microbiol.">
        <title>The Global Catalogue of Microorganisms (GCM) 10K type strain sequencing project: providing services to taxonomists for standard genome sequencing and annotation.</title>
        <authorList>
            <consortium name="The Broad Institute Genomics Platform"/>
            <consortium name="The Broad Institute Genome Sequencing Center for Infectious Disease"/>
            <person name="Wu L."/>
            <person name="Ma J."/>
        </authorList>
    </citation>
    <scope>NUCLEOTIDE SEQUENCE [LARGE SCALE GENOMIC DNA]</scope>
    <source>
        <strain evidence="3">CCUG 61707</strain>
    </source>
</reference>
<dbReference type="Proteomes" id="UP001596996">
    <property type="component" value="Unassembled WGS sequence"/>
</dbReference>
<dbReference type="Gene3D" id="3.90.226.10">
    <property type="entry name" value="2-enoyl-CoA Hydratase, Chain A, domain 1"/>
    <property type="match status" value="1"/>
</dbReference>
<dbReference type="InterPro" id="IPR029045">
    <property type="entry name" value="ClpP/crotonase-like_dom_sf"/>
</dbReference>
<keyword evidence="3" id="KW-1185">Reference proteome</keyword>
<name>A0ABW3I8Z2_9PAST</name>
<dbReference type="SUPFAM" id="SSF52096">
    <property type="entry name" value="ClpP/crotonase"/>
    <property type="match status" value="1"/>
</dbReference>
<dbReference type="Pfam" id="PF00378">
    <property type="entry name" value="ECH_1"/>
    <property type="match status" value="1"/>
</dbReference>
<evidence type="ECO:0000313" key="2">
    <source>
        <dbReference type="EMBL" id="MFD0965899.1"/>
    </source>
</evidence>
<gene>
    <name evidence="2" type="ORF">ACFQ02_03395</name>
</gene>
<dbReference type="EMBL" id="JBHTJN010000008">
    <property type="protein sequence ID" value="MFD0965899.1"/>
    <property type="molecule type" value="Genomic_DNA"/>
</dbReference>
<sequence>MQNVVSYEKNNGVAIIQYDNPPLNILTIENLEIVNETIKQAELDNEVNVIILTMKRQGKVFCAGMHLDEMLASKDTANGIKGYCDHSKEIFSTLQRIVKPVIYVYDGVVMGGGFEWSLFADFRFCSDDTTVKLPELSIGILPGGGGTQMLPRLIGHSRAKEIILALKTLNAEKLKELNLVSESYPSDNLMESAVKFAERMAALSPDALKFAKLAINNEQNRPISECLDIETQYFIENFATPNASEGITAFRQHRNPIYK</sequence>
<proteinExistence type="inferred from homology"/>
<comment type="similarity">
    <text evidence="1">Belongs to the enoyl-CoA hydratase/isomerase family.</text>
</comment>
<dbReference type="CDD" id="cd06558">
    <property type="entry name" value="crotonase-like"/>
    <property type="match status" value="1"/>
</dbReference>
<dbReference type="PANTHER" id="PTHR11941">
    <property type="entry name" value="ENOYL-COA HYDRATASE-RELATED"/>
    <property type="match status" value="1"/>
</dbReference>